<evidence type="ECO:0000256" key="1">
    <source>
        <dbReference type="ARBA" id="ARBA00023015"/>
    </source>
</evidence>
<evidence type="ECO:0000256" key="3">
    <source>
        <dbReference type="ARBA" id="ARBA00023159"/>
    </source>
</evidence>
<keyword evidence="4" id="KW-0804">Transcription</keyword>
<dbReference type="PANTHER" id="PTHR46796">
    <property type="entry name" value="HTH-TYPE TRANSCRIPTIONAL ACTIVATOR RHAS-RELATED"/>
    <property type="match status" value="1"/>
</dbReference>
<dbReference type="EMBL" id="BOOB01000055">
    <property type="protein sequence ID" value="GIH36197.1"/>
    <property type="molecule type" value="Genomic_DNA"/>
</dbReference>
<dbReference type="SUPFAM" id="SSF46689">
    <property type="entry name" value="Homeodomain-like"/>
    <property type="match status" value="2"/>
</dbReference>
<dbReference type="InterPro" id="IPR009057">
    <property type="entry name" value="Homeodomain-like_sf"/>
</dbReference>
<dbReference type="InterPro" id="IPR018062">
    <property type="entry name" value="HTH_AraC-typ_CS"/>
</dbReference>
<feature type="compositionally biased region" description="Gly residues" evidence="5">
    <location>
        <begin position="15"/>
        <end position="27"/>
    </location>
</feature>
<gene>
    <name evidence="7" type="ORF">Mam01_63610</name>
</gene>
<evidence type="ECO:0000256" key="4">
    <source>
        <dbReference type="ARBA" id="ARBA00023163"/>
    </source>
</evidence>
<keyword evidence="1" id="KW-0805">Transcription regulation</keyword>
<feature type="domain" description="HTH araC/xylS-type" evidence="6">
    <location>
        <begin position="210"/>
        <end position="307"/>
    </location>
</feature>
<reference evidence="7 8" key="1">
    <citation type="submission" date="2021-01" db="EMBL/GenBank/DDBJ databases">
        <title>Whole genome shotgun sequence of Microbispora amethystogenes NBRC 101907.</title>
        <authorList>
            <person name="Komaki H."/>
            <person name="Tamura T."/>
        </authorList>
    </citation>
    <scope>NUCLEOTIDE SEQUENCE [LARGE SCALE GENOMIC DNA]</scope>
    <source>
        <strain evidence="7 8">NBRC 101907</strain>
    </source>
</reference>
<dbReference type="PANTHER" id="PTHR46796:SF2">
    <property type="entry name" value="TRANSCRIPTIONAL REGULATORY PROTEIN"/>
    <property type="match status" value="1"/>
</dbReference>
<feature type="region of interest" description="Disordered" evidence="5">
    <location>
        <begin position="1"/>
        <end position="37"/>
    </location>
</feature>
<keyword evidence="8" id="KW-1185">Reference proteome</keyword>
<evidence type="ECO:0000313" key="7">
    <source>
        <dbReference type="EMBL" id="GIH36197.1"/>
    </source>
</evidence>
<dbReference type="InterPro" id="IPR018060">
    <property type="entry name" value="HTH_AraC"/>
</dbReference>
<dbReference type="PROSITE" id="PS01124">
    <property type="entry name" value="HTH_ARAC_FAMILY_2"/>
    <property type="match status" value="1"/>
</dbReference>
<keyword evidence="3" id="KW-0010">Activator</keyword>
<dbReference type="InterPro" id="IPR037923">
    <property type="entry name" value="HTH-like"/>
</dbReference>
<name>A0ABQ4FN56_9ACTN</name>
<dbReference type="SUPFAM" id="SSF51215">
    <property type="entry name" value="Regulatory protein AraC"/>
    <property type="match status" value="1"/>
</dbReference>
<feature type="compositionally biased region" description="Basic and acidic residues" evidence="5">
    <location>
        <begin position="1"/>
        <end position="13"/>
    </location>
</feature>
<dbReference type="InterPro" id="IPR050204">
    <property type="entry name" value="AraC_XylS_family_regulators"/>
</dbReference>
<organism evidence="7 8">
    <name type="scientific">Microbispora amethystogenes</name>
    <dbReference type="NCBI Taxonomy" id="1427754"/>
    <lineage>
        <taxon>Bacteria</taxon>
        <taxon>Bacillati</taxon>
        <taxon>Actinomycetota</taxon>
        <taxon>Actinomycetes</taxon>
        <taxon>Streptosporangiales</taxon>
        <taxon>Streptosporangiaceae</taxon>
        <taxon>Microbispora</taxon>
    </lineage>
</organism>
<sequence>MRNDSRSGEDARCGEGAGRGRVSGGGEDSPAGADPRRHLRAVGTVPGNRLRFGPGAAGIERLEASLTGEGFAPHRHDTYAIGLTFHGVQTFRYRGEARHCLPGELHVLHPDEVHDGVAGTDEGFGYRIIYLDPFLVQEALGGAPLPFVADPVIGRRDVDPSLAACLRDIDEPLDDFGRLTMTLLAARTLVRHAAVRRPGRTVPLALEALARVRDLIAEDPAVRHSLAEFEAVSGLDRWTIARQFRTAFGTSPTRFRTMRQLDRARRLLRDGVPLSETAQLAGFADQAHLTRMFKRTYGLTPARWAAALA</sequence>
<evidence type="ECO:0000313" key="8">
    <source>
        <dbReference type="Proteomes" id="UP000651728"/>
    </source>
</evidence>
<dbReference type="RefSeq" id="WP_239101764.1">
    <property type="nucleotide sequence ID" value="NZ_BAABEJ010000002.1"/>
</dbReference>
<dbReference type="Proteomes" id="UP000651728">
    <property type="component" value="Unassembled WGS sequence"/>
</dbReference>
<evidence type="ECO:0000256" key="5">
    <source>
        <dbReference type="SAM" id="MobiDB-lite"/>
    </source>
</evidence>
<dbReference type="InterPro" id="IPR003313">
    <property type="entry name" value="AraC-bd"/>
</dbReference>
<dbReference type="Pfam" id="PF02311">
    <property type="entry name" value="AraC_binding"/>
    <property type="match status" value="1"/>
</dbReference>
<comment type="caution">
    <text evidence="7">The sequence shown here is derived from an EMBL/GenBank/DDBJ whole genome shotgun (WGS) entry which is preliminary data.</text>
</comment>
<dbReference type="SMART" id="SM00342">
    <property type="entry name" value="HTH_ARAC"/>
    <property type="match status" value="1"/>
</dbReference>
<proteinExistence type="predicted"/>
<evidence type="ECO:0000259" key="6">
    <source>
        <dbReference type="PROSITE" id="PS01124"/>
    </source>
</evidence>
<dbReference type="PROSITE" id="PS00041">
    <property type="entry name" value="HTH_ARAC_FAMILY_1"/>
    <property type="match status" value="1"/>
</dbReference>
<evidence type="ECO:0000256" key="2">
    <source>
        <dbReference type="ARBA" id="ARBA00023125"/>
    </source>
</evidence>
<accession>A0ABQ4FN56</accession>
<keyword evidence="2" id="KW-0238">DNA-binding</keyword>
<dbReference type="Gene3D" id="1.10.10.60">
    <property type="entry name" value="Homeodomain-like"/>
    <property type="match status" value="1"/>
</dbReference>
<dbReference type="Pfam" id="PF12833">
    <property type="entry name" value="HTH_18"/>
    <property type="match status" value="1"/>
</dbReference>
<protein>
    <submittedName>
        <fullName evidence="7">AraC family transcriptional regulator</fullName>
    </submittedName>
</protein>